<proteinExistence type="predicted"/>
<gene>
    <name evidence="1" type="ORF">NCTC9140_06881</name>
</gene>
<evidence type="ECO:0000313" key="1">
    <source>
        <dbReference type="EMBL" id="STS85060.1"/>
    </source>
</evidence>
<organism evidence="1 2">
    <name type="scientific">Klebsiella pneumoniae</name>
    <dbReference type="NCBI Taxonomy" id="573"/>
    <lineage>
        <taxon>Bacteria</taxon>
        <taxon>Pseudomonadati</taxon>
        <taxon>Pseudomonadota</taxon>
        <taxon>Gammaproteobacteria</taxon>
        <taxon>Enterobacterales</taxon>
        <taxon>Enterobacteriaceae</taxon>
        <taxon>Klebsiella/Raoultella group</taxon>
        <taxon>Klebsiella</taxon>
        <taxon>Klebsiella pneumoniae complex</taxon>
    </lineage>
</organism>
<reference evidence="1 2" key="1">
    <citation type="submission" date="2018-06" db="EMBL/GenBank/DDBJ databases">
        <authorList>
            <consortium name="Pathogen Informatics"/>
            <person name="Doyle S."/>
        </authorList>
    </citation>
    <scope>NUCLEOTIDE SEQUENCE [LARGE SCALE GENOMIC DNA]</scope>
    <source>
        <strain evidence="1 2">NCTC9140</strain>
    </source>
</reference>
<sequence length="29" mass="2937">MGLQGISAQETIAMHQYGVAMTILSAASG</sequence>
<dbReference type="Proteomes" id="UP000254938">
    <property type="component" value="Unassembled WGS sequence"/>
</dbReference>
<evidence type="ECO:0000313" key="2">
    <source>
        <dbReference type="Proteomes" id="UP000254938"/>
    </source>
</evidence>
<protein>
    <submittedName>
        <fullName evidence="1">Urease accessory protein UreF</fullName>
    </submittedName>
</protein>
<accession>A0A377U437</accession>
<dbReference type="EMBL" id="UGKQ01000007">
    <property type="protein sequence ID" value="STS85060.1"/>
    <property type="molecule type" value="Genomic_DNA"/>
</dbReference>
<dbReference type="AlphaFoldDB" id="A0A377U437"/>
<name>A0A377U437_KLEPN</name>